<protein>
    <submittedName>
        <fullName evidence="1">Uncharacterized protein</fullName>
    </submittedName>
</protein>
<dbReference type="OrthoDB" id="7171891at2759"/>
<dbReference type="Gene3D" id="3.15.10.30">
    <property type="entry name" value="Haemolymph juvenile hormone binding protein"/>
    <property type="match status" value="1"/>
</dbReference>
<organism evidence="1 2">
    <name type="scientific">Eumeta variegata</name>
    <name type="common">Bagworm moth</name>
    <name type="synonym">Eumeta japonica</name>
    <dbReference type="NCBI Taxonomy" id="151549"/>
    <lineage>
        <taxon>Eukaryota</taxon>
        <taxon>Metazoa</taxon>
        <taxon>Ecdysozoa</taxon>
        <taxon>Arthropoda</taxon>
        <taxon>Hexapoda</taxon>
        <taxon>Insecta</taxon>
        <taxon>Pterygota</taxon>
        <taxon>Neoptera</taxon>
        <taxon>Endopterygota</taxon>
        <taxon>Lepidoptera</taxon>
        <taxon>Glossata</taxon>
        <taxon>Ditrysia</taxon>
        <taxon>Tineoidea</taxon>
        <taxon>Psychidae</taxon>
        <taxon>Oiketicinae</taxon>
        <taxon>Eumeta</taxon>
    </lineage>
</organism>
<gene>
    <name evidence="1" type="ORF">EVAR_95303_1</name>
</gene>
<comment type="caution">
    <text evidence="1">The sequence shown here is derived from an EMBL/GenBank/DDBJ whole genome shotgun (WGS) entry which is preliminary data.</text>
</comment>
<evidence type="ECO:0000313" key="2">
    <source>
        <dbReference type="Proteomes" id="UP000299102"/>
    </source>
</evidence>
<proteinExistence type="predicted"/>
<sequence>MLEQQIAKALEAWRSGADPRLPPADPVILPPLSSVYQQFGTKITFATSEIELRGFKNMTVRELHVSNDTTQGSFRFSVPLITLHSG</sequence>
<keyword evidence="2" id="KW-1185">Reference proteome</keyword>
<dbReference type="Proteomes" id="UP000299102">
    <property type="component" value="Unassembled WGS sequence"/>
</dbReference>
<dbReference type="AlphaFoldDB" id="A0A4C1U8Z1"/>
<reference evidence="1 2" key="1">
    <citation type="journal article" date="2019" name="Commun. Biol.">
        <title>The bagworm genome reveals a unique fibroin gene that provides high tensile strength.</title>
        <authorList>
            <person name="Kono N."/>
            <person name="Nakamura H."/>
            <person name="Ohtoshi R."/>
            <person name="Tomita M."/>
            <person name="Numata K."/>
            <person name="Arakawa K."/>
        </authorList>
    </citation>
    <scope>NUCLEOTIDE SEQUENCE [LARGE SCALE GENOMIC DNA]</scope>
</reference>
<dbReference type="InterPro" id="IPR038606">
    <property type="entry name" value="To_sf"/>
</dbReference>
<name>A0A4C1U8Z1_EUMVA</name>
<dbReference type="EMBL" id="BGZK01000145">
    <property type="protein sequence ID" value="GBP22903.1"/>
    <property type="molecule type" value="Genomic_DNA"/>
</dbReference>
<accession>A0A4C1U8Z1</accession>
<evidence type="ECO:0000313" key="1">
    <source>
        <dbReference type="EMBL" id="GBP22903.1"/>
    </source>
</evidence>